<proteinExistence type="predicted"/>
<dbReference type="RefSeq" id="WP_195897472.1">
    <property type="nucleotide sequence ID" value="NZ_JADOGI010000068.1"/>
</dbReference>
<evidence type="ECO:0000256" key="1">
    <source>
        <dbReference type="ARBA" id="ARBA00022603"/>
    </source>
</evidence>
<evidence type="ECO:0000259" key="3">
    <source>
        <dbReference type="Pfam" id="PF00588"/>
    </source>
</evidence>
<comment type="caution">
    <text evidence="5">The sequence shown here is derived from an EMBL/GenBank/DDBJ whole genome shotgun (WGS) entry which is preliminary data.</text>
</comment>
<dbReference type="InterPro" id="IPR051259">
    <property type="entry name" value="rRNA_Methyltransferase"/>
</dbReference>
<dbReference type="InterPro" id="IPR054578">
    <property type="entry name" value="SpoU_sub_bind-like_N"/>
</dbReference>
<keyword evidence="1 5" id="KW-0489">Methyltransferase</keyword>
<dbReference type="EMBL" id="JADOGI010000068">
    <property type="protein sequence ID" value="MBF8188524.1"/>
    <property type="molecule type" value="Genomic_DNA"/>
</dbReference>
<feature type="domain" description="tRNA/rRNA methyltransferase SpoU type" evidence="3">
    <location>
        <begin position="120"/>
        <end position="263"/>
    </location>
</feature>
<dbReference type="SUPFAM" id="SSF75217">
    <property type="entry name" value="alpha/beta knot"/>
    <property type="match status" value="1"/>
</dbReference>
<dbReference type="Gene3D" id="3.40.1280.10">
    <property type="match status" value="1"/>
</dbReference>
<gene>
    <name evidence="5" type="ORF">ITP53_22915</name>
</gene>
<dbReference type="InterPro" id="IPR029028">
    <property type="entry name" value="Alpha/beta_knot_MTases"/>
</dbReference>
<dbReference type="InterPro" id="IPR029026">
    <property type="entry name" value="tRNA_m1G_MTases_N"/>
</dbReference>
<dbReference type="PANTHER" id="PTHR43191:SF2">
    <property type="entry name" value="RRNA METHYLTRANSFERASE 3, MITOCHONDRIAL"/>
    <property type="match status" value="1"/>
</dbReference>
<dbReference type="SUPFAM" id="SSF55315">
    <property type="entry name" value="L30e-like"/>
    <property type="match status" value="1"/>
</dbReference>
<name>A0A931EY89_9ACTN</name>
<feature type="domain" description="SpoU L30e-like N-terminal" evidence="4">
    <location>
        <begin position="10"/>
        <end position="99"/>
    </location>
</feature>
<dbReference type="PANTHER" id="PTHR43191">
    <property type="entry name" value="RRNA METHYLTRANSFERASE 3"/>
    <property type="match status" value="1"/>
</dbReference>
<dbReference type="GO" id="GO:0006396">
    <property type="term" value="P:RNA processing"/>
    <property type="evidence" value="ECO:0007669"/>
    <property type="project" value="InterPro"/>
</dbReference>
<dbReference type="InterPro" id="IPR029064">
    <property type="entry name" value="Ribosomal_eL30-like_sf"/>
</dbReference>
<sequence length="274" mass="29814">MALQRITSRNATFQQLQALLTNRSKRHKSMEFLVQGVRPINLAVQSGWRISDFIYDPQRPLSRWAEDLINDGRTDRVAMSAELLAELSEKNESIPEIIAVVSIPRTELADIKVTSGFLGLLMDRPSSPGNIGSAIRSADAFGAGCVIVSGHAADIYDPKCVRATTGSLFTLPVVRAPSHHEVSSWLDDQRAVGHDVQLVGTDERGSVDIFDFDLTRPTLLLIGNETVGLSAAWRELCDDMVRIPITGAASSLNAANAATTALYEATRQRSQASK</sequence>
<reference evidence="5" key="1">
    <citation type="submission" date="2020-11" db="EMBL/GenBank/DDBJ databases">
        <title>Whole-genome analyses of Nonomuraea sp. K274.</title>
        <authorList>
            <person name="Veyisoglu A."/>
        </authorList>
    </citation>
    <scope>NUCLEOTIDE SEQUENCE</scope>
    <source>
        <strain evidence="5">K274</strain>
    </source>
</reference>
<dbReference type="Pfam" id="PF00588">
    <property type="entry name" value="SpoU_methylase"/>
    <property type="match status" value="1"/>
</dbReference>
<evidence type="ECO:0000259" key="4">
    <source>
        <dbReference type="Pfam" id="PF22655"/>
    </source>
</evidence>
<dbReference type="Gene3D" id="3.30.1330.30">
    <property type="match status" value="1"/>
</dbReference>
<organism evidence="5 6">
    <name type="scientific">Nonomuraea cypriaca</name>
    <dbReference type="NCBI Taxonomy" id="1187855"/>
    <lineage>
        <taxon>Bacteria</taxon>
        <taxon>Bacillati</taxon>
        <taxon>Actinomycetota</taxon>
        <taxon>Actinomycetes</taxon>
        <taxon>Streptosporangiales</taxon>
        <taxon>Streptosporangiaceae</taxon>
        <taxon>Nonomuraea</taxon>
    </lineage>
</organism>
<evidence type="ECO:0000313" key="5">
    <source>
        <dbReference type="EMBL" id="MBF8188524.1"/>
    </source>
</evidence>
<protein>
    <submittedName>
        <fullName evidence="5">rRNA methyltransferase</fullName>
    </submittedName>
</protein>
<evidence type="ECO:0000313" key="6">
    <source>
        <dbReference type="Proteomes" id="UP000605361"/>
    </source>
</evidence>
<dbReference type="Proteomes" id="UP000605361">
    <property type="component" value="Unassembled WGS sequence"/>
</dbReference>
<dbReference type="GO" id="GO:0003723">
    <property type="term" value="F:RNA binding"/>
    <property type="evidence" value="ECO:0007669"/>
    <property type="project" value="InterPro"/>
</dbReference>
<dbReference type="InterPro" id="IPR001537">
    <property type="entry name" value="SpoU_MeTrfase"/>
</dbReference>
<dbReference type="AlphaFoldDB" id="A0A931EY89"/>
<keyword evidence="2" id="KW-0808">Transferase</keyword>
<dbReference type="Pfam" id="PF22655">
    <property type="entry name" value="SpoU_sub_bind_like"/>
    <property type="match status" value="1"/>
</dbReference>
<dbReference type="GO" id="GO:0008173">
    <property type="term" value="F:RNA methyltransferase activity"/>
    <property type="evidence" value="ECO:0007669"/>
    <property type="project" value="InterPro"/>
</dbReference>
<accession>A0A931EY89</accession>
<evidence type="ECO:0000256" key="2">
    <source>
        <dbReference type="ARBA" id="ARBA00022679"/>
    </source>
</evidence>
<dbReference type="GO" id="GO:0032259">
    <property type="term" value="P:methylation"/>
    <property type="evidence" value="ECO:0007669"/>
    <property type="project" value="UniProtKB-KW"/>
</dbReference>
<keyword evidence="6" id="KW-1185">Reference proteome</keyword>